<dbReference type="SUPFAM" id="SSF52922">
    <property type="entry name" value="TK C-terminal domain-like"/>
    <property type="match status" value="1"/>
</dbReference>
<dbReference type="EMBL" id="AWVP01000095">
    <property type="protein sequence ID" value="ERK56337.1"/>
    <property type="molecule type" value="Genomic_DNA"/>
</dbReference>
<protein>
    <submittedName>
        <fullName evidence="4">2-oxoacid:acceptor oxidoreductase, alpha subunit</fullName>
    </submittedName>
</protein>
<dbReference type="InterPro" id="IPR050722">
    <property type="entry name" value="Pyruvate:ferred/Flavod_OxRd"/>
</dbReference>
<evidence type="ECO:0000256" key="1">
    <source>
        <dbReference type="ARBA" id="ARBA00023002"/>
    </source>
</evidence>
<evidence type="ECO:0000259" key="3">
    <source>
        <dbReference type="Pfam" id="PF01855"/>
    </source>
</evidence>
<dbReference type="GO" id="GO:0016903">
    <property type="term" value="F:oxidoreductase activity, acting on the aldehyde or oxo group of donors"/>
    <property type="evidence" value="ECO:0007669"/>
    <property type="project" value="InterPro"/>
</dbReference>
<dbReference type="InterPro" id="IPR022367">
    <property type="entry name" value="2-oxoacid/accept_OxRdtase_asu"/>
</dbReference>
<dbReference type="InterPro" id="IPR002880">
    <property type="entry name" value="Pyrv_Fd/Flavodoxin_OxRdtase_N"/>
</dbReference>
<organism evidence="4 5">
    <name type="scientific">Gemella bergeri ATCC 700627</name>
    <dbReference type="NCBI Taxonomy" id="1321820"/>
    <lineage>
        <taxon>Bacteria</taxon>
        <taxon>Bacillati</taxon>
        <taxon>Bacillota</taxon>
        <taxon>Bacilli</taxon>
        <taxon>Bacillales</taxon>
        <taxon>Gemellaceae</taxon>
        <taxon>Gemella</taxon>
    </lineage>
</organism>
<dbReference type="InterPro" id="IPR002869">
    <property type="entry name" value="Pyrv_flavodox_OxRed_cen"/>
</dbReference>
<dbReference type="Gene3D" id="3.40.50.970">
    <property type="match status" value="1"/>
</dbReference>
<accession>U2S0H6</accession>
<dbReference type="PANTHER" id="PTHR32154:SF20">
    <property type="entry name" value="2-OXOGLUTARATE OXIDOREDUCTASE SUBUNIT KORA"/>
    <property type="match status" value="1"/>
</dbReference>
<dbReference type="FunFam" id="3.40.50.970:FF:000022">
    <property type="entry name" value="2-oxoglutarate ferredoxin oxidoreductase alpha subunit"/>
    <property type="match status" value="1"/>
</dbReference>
<feature type="domain" description="Pyruvate flavodoxin/ferredoxin oxidoreductase pyrimidine binding" evidence="3">
    <location>
        <begin position="222"/>
        <end position="396"/>
    </location>
</feature>
<dbReference type="Pfam" id="PF01855">
    <property type="entry name" value="POR_N"/>
    <property type="match status" value="1"/>
</dbReference>
<dbReference type="SUPFAM" id="SSF52518">
    <property type="entry name" value="Thiamin diphosphate-binding fold (THDP-binding)"/>
    <property type="match status" value="1"/>
</dbReference>
<dbReference type="NCBIfam" id="TIGR03710">
    <property type="entry name" value="OAFO_sf"/>
    <property type="match status" value="1"/>
</dbReference>
<evidence type="ECO:0000313" key="5">
    <source>
        <dbReference type="Proteomes" id="UP000016637"/>
    </source>
</evidence>
<dbReference type="Gene3D" id="3.40.50.920">
    <property type="match status" value="1"/>
</dbReference>
<dbReference type="Gene3D" id="3.40.920.10">
    <property type="entry name" value="Pyruvate-ferredoxin oxidoreductase, PFOR, domain III"/>
    <property type="match status" value="1"/>
</dbReference>
<dbReference type="Proteomes" id="UP000016637">
    <property type="component" value="Unassembled WGS sequence"/>
</dbReference>
<reference evidence="4 5" key="1">
    <citation type="submission" date="2013-08" db="EMBL/GenBank/DDBJ databases">
        <authorList>
            <person name="Weinstock G."/>
            <person name="Sodergren E."/>
            <person name="Wylie T."/>
            <person name="Fulton L."/>
            <person name="Fulton R."/>
            <person name="Fronick C."/>
            <person name="O'Laughlin M."/>
            <person name="Godfrey J."/>
            <person name="Miner T."/>
            <person name="Herter B."/>
            <person name="Appelbaum E."/>
            <person name="Cordes M."/>
            <person name="Lek S."/>
            <person name="Wollam A."/>
            <person name="Pepin K.H."/>
            <person name="Palsikar V.B."/>
            <person name="Mitreva M."/>
            <person name="Wilson R.K."/>
        </authorList>
    </citation>
    <scope>NUCLEOTIDE SEQUENCE [LARGE SCALE GENOMIC DNA]</scope>
    <source>
        <strain evidence="4 5">ATCC 700627</strain>
    </source>
</reference>
<dbReference type="PANTHER" id="PTHR32154">
    <property type="entry name" value="PYRUVATE-FLAVODOXIN OXIDOREDUCTASE-RELATED"/>
    <property type="match status" value="1"/>
</dbReference>
<feature type="domain" description="Pyruvate/ketoisovalerate oxidoreductase catalytic" evidence="2">
    <location>
        <begin position="22"/>
        <end position="182"/>
    </location>
</feature>
<dbReference type="CDD" id="cd07034">
    <property type="entry name" value="TPP_PYR_PFOR_IOR-alpha_like"/>
    <property type="match status" value="1"/>
</dbReference>
<dbReference type="eggNOG" id="COG1014">
    <property type="taxonomic scope" value="Bacteria"/>
</dbReference>
<evidence type="ECO:0000313" key="4">
    <source>
        <dbReference type="EMBL" id="ERK56337.1"/>
    </source>
</evidence>
<keyword evidence="5" id="KW-1185">Reference proteome</keyword>
<dbReference type="Pfam" id="PF01558">
    <property type="entry name" value="POR"/>
    <property type="match status" value="1"/>
</dbReference>
<comment type="caution">
    <text evidence="4">The sequence shown here is derived from an EMBL/GenBank/DDBJ whole genome shotgun (WGS) entry which is preliminary data.</text>
</comment>
<dbReference type="eggNOG" id="COG0674">
    <property type="taxonomic scope" value="Bacteria"/>
</dbReference>
<dbReference type="InterPro" id="IPR009014">
    <property type="entry name" value="Transketo_C/PFOR_II"/>
</dbReference>
<dbReference type="PATRIC" id="fig|1321820.3.peg.1340"/>
<keyword evidence="1" id="KW-0560">Oxidoreductase</keyword>
<evidence type="ECO:0000259" key="2">
    <source>
        <dbReference type="Pfam" id="PF01558"/>
    </source>
</evidence>
<proteinExistence type="predicted"/>
<dbReference type="AlphaFoldDB" id="U2S0H6"/>
<sequence>MKEIKGDYMINKLGWKIGGEQGEGLESTAEIFSTAINTLGYYMYSTRDFASRIKGGHSNSKICISEEKINVIDYKTDILIAFDQATLDNYIAELDEHSIIIVDEKIKPVFSEEIKSIIAIFPITDLAKEISNPIIKNIITLGICSALLNIEDKIFYEMIETKFSNKGEEIVNTNIQAFDKGCEIMTTFMNENNIGNKYYLKELKPKEQKNMWLVGNHAAGFGALVAGCRLYSGYPITPATEIMEYLFDKLPIVKGAYVQTEDEIAALGVAIGANFAGVRAMTATSGPGISLMTEFLGMGVMAEQPVVIVDVQRGGPSSGLPTKTEQSDIFHAVYGGTGDASRIVLAPISVEDCFYIMIDAFNMAEKYQTPVIVLMDLQLGMNKETVPNFDFSKVKIDRGQLLKQEDITEEDIIYFKRYATDVLVSDRTIPGQKGGIHNANSYEHSIVGLPSEVKRNTMRQKEKRSNKIENALLDKPFVLHEYNDEKDILLVGVNATYGVLNKAAKQLKEQGMKIDTMQIRQIYPVAQEIRDTFDKYRKIYIVEHNHNKQLRTVIASKYHNSHKLGSLLKYDGDIYYTHQLIEQILEEEK</sequence>
<dbReference type="InterPro" id="IPR019752">
    <property type="entry name" value="Pyrv/ketoisovalerate_OxRed_cat"/>
</dbReference>
<dbReference type="InterPro" id="IPR029061">
    <property type="entry name" value="THDP-binding"/>
</dbReference>
<dbReference type="SUPFAM" id="SSF53323">
    <property type="entry name" value="Pyruvate-ferredoxin oxidoreductase, PFOR, domain III"/>
    <property type="match status" value="1"/>
</dbReference>
<dbReference type="HOGENOM" id="CLU_017038_1_0_9"/>
<name>U2S0H6_9BACL</name>
<gene>
    <name evidence="4" type="ORF">HMPREF1983_01389</name>
</gene>
<dbReference type="GO" id="GO:0006979">
    <property type="term" value="P:response to oxidative stress"/>
    <property type="evidence" value="ECO:0007669"/>
    <property type="project" value="TreeGrafter"/>
</dbReference>